<comment type="caution">
    <text evidence="10">The sequence shown here is derived from an EMBL/GenBank/DDBJ whole genome shotgun (WGS) entry which is preliminary data.</text>
</comment>
<protein>
    <recommendedName>
        <fullName evidence="9">Protein kinase domain-containing protein</fullName>
    </recommendedName>
</protein>
<accession>A0AAV5SZZ0</accession>
<dbReference type="GO" id="GO:0005737">
    <property type="term" value="C:cytoplasm"/>
    <property type="evidence" value="ECO:0007669"/>
    <property type="project" value="TreeGrafter"/>
</dbReference>
<evidence type="ECO:0000256" key="1">
    <source>
        <dbReference type="ARBA" id="ARBA00008874"/>
    </source>
</evidence>
<reference evidence="10" key="1">
    <citation type="submission" date="2023-10" db="EMBL/GenBank/DDBJ databases">
        <title>Genome assembly of Pristionchus species.</title>
        <authorList>
            <person name="Yoshida K."/>
            <person name="Sommer R.J."/>
        </authorList>
    </citation>
    <scope>NUCLEOTIDE SEQUENCE</scope>
    <source>
        <strain evidence="10">RS0144</strain>
    </source>
</reference>
<proteinExistence type="inferred from homology"/>
<comment type="similarity">
    <text evidence="1">Belongs to the protein kinase superfamily. STE Ser/Thr protein kinase family. STE20 subfamily.</text>
</comment>
<dbReference type="PROSITE" id="PS50011">
    <property type="entry name" value="PROTEIN_KINASE_DOM"/>
    <property type="match status" value="1"/>
</dbReference>
<organism evidence="10 11">
    <name type="scientific">Pristionchus entomophagus</name>
    <dbReference type="NCBI Taxonomy" id="358040"/>
    <lineage>
        <taxon>Eukaryota</taxon>
        <taxon>Metazoa</taxon>
        <taxon>Ecdysozoa</taxon>
        <taxon>Nematoda</taxon>
        <taxon>Chromadorea</taxon>
        <taxon>Rhabditida</taxon>
        <taxon>Rhabditina</taxon>
        <taxon>Diplogasteromorpha</taxon>
        <taxon>Diplogasteroidea</taxon>
        <taxon>Neodiplogasteridae</taxon>
        <taxon>Pristionchus</taxon>
    </lineage>
</organism>
<keyword evidence="6" id="KW-0067">ATP-binding</keyword>
<evidence type="ECO:0000313" key="10">
    <source>
        <dbReference type="EMBL" id="GMS88801.1"/>
    </source>
</evidence>
<dbReference type="Proteomes" id="UP001432027">
    <property type="component" value="Unassembled WGS sequence"/>
</dbReference>
<dbReference type="PANTHER" id="PTHR48012">
    <property type="entry name" value="STERILE20-LIKE KINASE, ISOFORM B-RELATED"/>
    <property type="match status" value="1"/>
</dbReference>
<dbReference type="GO" id="GO:0004674">
    <property type="term" value="F:protein serine/threonine kinase activity"/>
    <property type="evidence" value="ECO:0007669"/>
    <property type="project" value="UniProtKB-KW"/>
</dbReference>
<feature type="non-terminal residue" evidence="10">
    <location>
        <position position="1"/>
    </location>
</feature>
<keyword evidence="5" id="KW-0418">Kinase</keyword>
<dbReference type="SUPFAM" id="SSF56112">
    <property type="entry name" value="Protein kinase-like (PK-like)"/>
    <property type="match status" value="1"/>
</dbReference>
<evidence type="ECO:0000256" key="5">
    <source>
        <dbReference type="ARBA" id="ARBA00022777"/>
    </source>
</evidence>
<dbReference type="GO" id="GO:0005524">
    <property type="term" value="F:ATP binding"/>
    <property type="evidence" value="ECO:0007669"/>
    <property type="project" value="UniProtKB-KW"/>
</dbReference>
<feature type="domain" description="Protein kinase" evidence="9">
    <location>
        <begin position="94"/>
        <end position="400"/>
    </location>
</feature>
<dbReference type="InterPro" id="IPR011009">
    <property type="entry name" value="Kinase-like_dom_sf"/>
</dbReference>
<dbReference type="InterPro" id="IPR000719">
    <property type="entry name" value="Prot_kinase_dom"/>
</dbReference>
<evidence type="ECO:0000256" key="3">
    <source>
        <dbReference type="ARBA" id="ARBA00022679"/>
    </source>
</evidence>
<dbReference type="EMBL" id="BTSX01000003">
    <property type="protein sequence ID" value="GMS88801.1"/>
    <property type="molecule type" value="Genomic_DNA"/>
</dbReference>
<keyword evidence="2" id="KW-0723">Serine/threonine-protein kinase</keyword>
<name>A0AAV5SZZ0_9BILA</name>
<dbReference type="InterPro" id="IPR050629">
    <property type="entry name" value="STE20/SPS1-PAK"/>
</dbReference>
<dbReference type="Pfam" id="PF00069">
    <property type="entry name" value="Pkinase"/>
    <property type="match status" value="1"/>
</dbReference>
<keyword evidence="4" id="KW-0547">Nucleotide-binding</keyword>
<comment type="catalytic activity">
    <reaction evidence="7">
        <text>L-threonyl-[protein] + ATP = O-phospho-L-threonyl-[protein] + ADP + H(+)</text>
        <dbReference type="Rhea" id="RHEA:46608"/>
        <dbReference type="Rhea" id="RHEA-COMP:11060"/>
        <dbReference type="Rhea" id="RHEA-COMP:11605"/>
        <dbReference type="ChEBI" id="CHEBI:15378"/>
        <dbReference type="ChEBI" id="CHEBI:30013"/>
        <dbReference type="ChEBI" id="CHEBI:30616"/>
        <dbReference type="ChEBI" id="CHEBI:61977"/>
        <dbReference type="ChEBI" id="CHEBI:456216"/>
        <dbReference type="EC" id="2.7.11.1"/>
    </reaction>
</comment>
<dbReference type="Gene3D" id="1.10.510.10">
    <property type="entry name" value="Transferase(Phosphotransferase) domain 1"/>
    <property type="match status" value="1"/>
</dbReference>
<evidence type="ECO:0000259" key="9">
    <source>
        <dbReference type="PROSITE" id="PS50011"/>
    </source>
</evidence>
<evidence type="ECO:0000256" key="4">
    <source>
        <dbReference type="ARBA" id="ARBA00022741"/>
    </source>
</evidence>
<evidence type="ECO:0000313" key="11">
    <source>
        <dbReference type="Proteomes" id="UP001432027"/>
    </source>
</evidence>
<sequence length="571" mass="65553">SLTPSLPSLHSLPSSLRRPLLLYRIPTVSHPYRTPMASTLSTVTLRPSLSSSSLPERDLAIGLRRAFTLSFQTAVQSVSIDRRDEWAIDMKEDYNKGEMLSPGQFGMVVAAHGRDFTFGGTQAQPRACAIKVVYLARRFDRALEESKGDEERFVRRIEAATKRLVTELYILNRCRHENILHSHAVAVSSGDLHIVLPRLYSLESLINKYRDQFNGESIPAKVIMMIVRQVCTGLHFLSKAGIVHRDVQADYIYLTRGGTVKIGHFSSARLLEDVRCVTPVGKKEYMCFEKQFNLYTANSREECMEYDEAADIWAIGVLVLRMVSYFPNEKWHRLQPDFATLMHTENMPFKWMIAEMMQLRVRLAKCGGTEDLVSWLSDKVLVVNHRRRATASELLQTACLKRLCNENVVDDKKHLVKHLIQTLDWPNRMKLETNRPNYDALESKDIPAEFYWDEFETWKILEQREFYYEVTVEEDAIAGFGRHYFEGRFHFATAHTLLRDLTRAVVDESIDYVDIFTVDHQIREMAFVAIKNEVYEKGDATPADARFDLPDTLSASKRKATVNVKALPATD</sequence>
<keyword evidence="3" id="KW-0808">Transferase</keyword>
<dbReference type="AlphaFoldDB" id="A0AAV5SZZ0"/>
<dbReference type="PANTHER" id="PTHR48012:SF10">
    <property type="entry name" value="FI20177P1"/>
    <property type="match status" value="1"/>
</dbReference>
<dbReference type="Gene3D" id="3.30.200.20">
    <property type="entry name" value="Phosphorylase Kinase, domain 1"/>
    <property type="match status" value="1"/>
</dbReference>
<evidence type="ECO:0000256" key="7">
    <source>
        <dbReference type="ARBA" id="ARBA00047899"/>
    </source>
</evidence>
<evidence type="ECO:0000256" key="6">
    <source>
        <dbReference type="ARBA" id="ARBA00022840"/>
    </source>
</evidence>
<evidence type="ECO:0000256" key="8">
    <source>
        <dbReference type="ARBA" id="ARBA00048679"/>
    </source>
</evidence>
<keyword evidence="11" id="KW-1185">Reference proteome</keyword>
<comment type="catalytic activity">
    <reaction evidence="8">
        <text>L-seryl-[protein] + ATP = O-phospho-L-seryl-[protein] + ADP + H(+)</text>
        <dbReference type="Rhea" id="RHEA:17989"/>
        <dbReference type="Rhea" id="RHEA-COMP:9863"/>
        <dbReference type="Rhea" id="RHEA-COMP:11604"/>
        <dbReference type="ChEBI" id="CHEBI:15378"/>
        <dbReference type="ChEBI" id="CHEBI:29999"/>
        <dbReference type="ChEBI" id="CHEBI:30616"/>
        <dbReference type="ChEBI" id="CHEBI:83421"/>
        <dbReference type="ChEBI" id="CHEBI:456216"/>
        <dbReference type="EC" id="2.7.11.1"/>
    </reaction>
</comment>
<gene>
    <name evidence="10" type="ORF">PENTCL1PPCAC_10976</name>
</gene>
<evidence type="ECO:0000256" key="2">
    <source>
        <dbReference type="ARBA" id="ARBA00022527"/>
    </source>
</evidence>